<evidence type="ECO:0000313" key="3">
    <source>
        <dbReference type="Proteomes" id="UP000077098"/>
    </source>
</evidence>
<protein>
    <recommendedName>
        <fullName evidence="1">DUF6894 domain-containing protein</fullName>
    </recommendedName>
</protein>
<dbReference type="AlphaFoldDB" id="A0A176XIV0"/>
<evidence type="ECO:0000313" key="2">
    <source>
        <dbReference type="EMBL" id="OAE49270.1"/>
    </source>
</evidence>
<comment type="caution">
    <text evidence="2">The sequence shown here is derived from an EMBL/GenBank/DDBJ whole genome shotgun (WGS) entry which is preliminary data.</text>
</comment>
<feature type="domain" description="DUF6894" evidence="1">
    <location>
        <begin position="3"/>
        <end position="71"/>
    </location>
</feature>
<name>A0A176XIV0_AGRTU</name>
<dbReference type="EMBL" id="LXPS01000003">
    <property type="protein sequence ID" value="OAE49270.1"/>
    <property type="molecule type" value="Genomic_DNA"/>
</dbReference>
<dbReference type="Pfam" id="PF21834">
    <property type="entry name" value="DUF6894"/>
    <property type="match status" value="1"/>
</dbReference>
<evidence type="ECO:0000259" key="1">
    <source>
        <dbReference type="Pfam" id="PF21834"/>
    </source>
</evidence>
<reference evidence="2 3" key="1">
    <citation type="submission" date="2016-05" db="EMBL/GenBank/DDBJ databases">
        <authorList>
            <person name="Lavstsen T."/>
            <person name="Jespersen J.S."/>
        </authorList>
    </citation>
    <scope>NUCLEOTIDE SEQUENCE [LARGE SCALE GENOMIC DNA]</scope>
    <source>
        <strain evidence="2 3">KCJ1736</strain>
    </source>
</reference>
<gene>
    <name evidence="2" type="ORF">A7J57_00345</name>
</gene>
<accession>A0A176XIV0</accession>
<dbReference type="InterPro" id="IPR054189">
    <property type="entry name" value="DUF6894"/>
</dbReference>
<sequence>MPRYYFHVRDAEGLSVDFEGAEFACDDQACHEARQAAKEMLAEKILRDELLDSAQFEVVRADGALVARIPLMSVMRFRIAITQRFDDRD</sequence>
<proteinExistence type="predicted"/>
<organism evidence="2 3">
    <name type="scientific">Agrobacterium tumefaciens</name>
    <dbReference type="NCBI Taxonomy" id="358"/>
    <lineage>
        <taxon>Bacteria</taxon>
        <taxon>Pseudomonadati</taxon>
        <taxon>Pseudomonadota</taxon>
        <taxon>Alphaproteobacteria</taxon>
        <taxon>Hyphomicrobiales</taxon>
        <taxon>Rhizobiaceae</taxon>
        <taxon>Rhizobium/Agrobacterium group</taxon>
        <taxon>Agrobacterium</taxon>
        <taxon>Agrobacterium tumefaciens complex</taxon>
    </lineage>
</organism>
<dbReference type="Proteomes" id="UP000077098">
    <property type="component" value="Unassembled WGS sequence"/>
</dbReference>